<evidence type="ECO:0000313" key="3">
    <source>
        <dbReference type="Proteomes" id="UP000286641"/>
    </source>
</evidence>
<gene>
    <name evidence="4" type="primary">LOC112818338</name>
</gene>
<dbReference type="Pfam" id="PF08763">
    <property type="entry name" value="Ca_chan_IQ"/>
    <property type="match status" value="1"/>
</dbReference>
<dbReference type="InterPro" id="IPR014873">
    <property type="entry name" value="VDCC_a1su_IQ"/>
</dbReference>
<dbReference type="Gene3D" id="6.10.250.2180">
    <property type="match status" value="1"/>
</dbReference>
<reference key="1">
    <citation type="submission" date="2019-01" db="UniProtKB">
        <authorList>
            <consortium name="RefSeq"/>
        </authorList>
    </citation>
    <scope>IDENTIFICATION</scope>
</reference>
<dbReference type="Proteomes" id="UP000286641">
    <property type="component" value="Unplaced"/>
</dbReference>
<sequence length="177" mass="19730">STKQHQWDAELRKEISSVWANLPQKTLDLQVPPHKPDEMTVGKVYAALMILDFYKQNKTPRDQIHQATGGLSQMGPVSLFHPLKATLEQTQPAVLRGARVFLRQRNSASLSNGGAVQTQESGIKESVSWGTQRTQEIPYEARTTLERGHSTEIPVVQPGKQVRAPRAGKPGWGWGMR</sequence>
<feature type="domain" description="Voltage-dependent calcium channel alpha-1 subunit IQ" evidence="2">
    <location>
        <begin position="36"/>
        <end position="70"/>
    </location>
</feature>
<protein>
    <submittedName>
        <fullName evidence="4">Voltage-dependent N-type calcium channel subunit alpha-1B-like</fullName>
    </submittedName>
</protein>
<evidence type="ECO:0000259" key="2">
    <source>
        <dbReference type="SMART" id="SM01062"/>
    </source>
</evidence>
<accession>A0A3Q7NJV2</accession>
<reference evidence="4" key="2">
    <citation type="submission" date="2025-08" db="UniProtKB">
        <authorList>
            <consortium name="RefSeq"/>
        </authorList>
    </citation>
    <scope>IDENTIFICATION</scope>
    <source>
        <tissue evidence="4">Blood</tissue>
    </source>
</reference>
<feature type="region of interest" description="Disordered" evidence="1">
    <location>
        <begin position="112"/>
        <end position="131"/>
    </location>
</feature>
<dbReference type="SMART" id="SM01062">
    <property type="entry name" value="Ca_chan_IQ"/>
    <property type="match status" value="1"/>
</dbReference>
<feature type="compositionally biased region" description="Polar residues" evidence="1">
    <location>
        <begin position="112"/>
        <end position="121"/>
    </location>
</feature>
<evidence type="ECO:0000256" key="1">
    <source>
        <dbReference type="SAM" id="MobiDB-lite"/>
    </source>
</evidence>
<keyword evidence="3" id="KW-1185">Reference proteome</keyword>
<organism evidence="3 4">
    <name type="scientific">Callorhinus ursinus</name>
    <name type="common">Northern fur seal</name>
    <dbReference type="NCBI Taxonomy" id="34884"/>
    <lineage>
        <taxon>Eukaryota</taxon>
        <taxon>Metazoa</taxon>
        <taxon>Chordata</taxon>
        <taxon>Craniata</taxon>
        <taxon>Vertebrata</taxon>
        <taxon>Euteleostomi</taxon>
        <taxon>Mammalia</taxon>
        <taxon>Eutheria</taxon>
        <taxon>Laurasiatheria</taxon>
        <taxon>Carnivora</taxon>
        <taxon>Caniformia</taxon>
        <taxon>Pinnipedia</taxon>
        <taxon>Otariidae</taxon>
        <taxon>Callorhinus</taxon>
    </lineage>
</organism>
<dbReference type="InParanoid" id="A0A3Q7NJV2"/>
<dbReference type="AlphaFoldDB" id="A0A3Q7NJV2"/>
<feature type="non-terminal residue" evidence="4">
    <location>
        <position position="1"/>
    </location>
</feature>
<dbReference type="RefSeq" id="XP_025721264.1">
    <property type="nucleotide sequence ID" value="XM_025865479.1"/>
</dbReference>
<evidence type="ECO:0000313" key="4">
    <source>
        <dbReference type="RefSeq" id="XP_025721264.1"/>
    </source>
</evidence>
<name>A0A3Q7NJV2_CALUR</name>
<proteinExistence type="predicted"/>